<proteinExistence type="predicted"/>
<dbReference type="EMBL" id="JARKIB010000116">
    <property type="protein sequence ID" value="KAJ7737508.1"/>
    <property type="molecule type" value="Genomic_DNA"/>
</dbReference>
<sequence>MPPAYHSRYLCRHSATSFPAAANFIACKRLAPPGVELPDAMVALGATTVYASLVEYRATGEHQNIPFTEGAYEDTYKNHMKTLADTRDYAPVALHQVLHGLFNQVIDGKSTQPEAGSSATLINLVEVEESD</sequence>
<dbReference type="AlphaFoldDB" id="A0AAD7IA32"/>
<protein>
    <recommendedName>
        <fullName evidence="1">DUF6532 domain-containing protein</fullName>
    </recommendedName>
</protein>
<name>A0AAD7IA32_9AGAR</name>
<dbReference type="Pfam" id="PF20149">
    <property type="entry name" value="DUF6532"/>
    <property type="match status" value="1"/>
</dbReference>
<reference evidence="2" key="1">
    <citation type="submission" date="2023-03" db="EMBL/GenBank/DDBJ databases">
        <title>Massive genome expansion in bonnet fungi (Mycena s.s.) driven by repeated elements and novel gene families across ecological guilds.</title>
        <authorList>
            <consortium name="Lawrence Berkeley National Laboratory"/>
            <person name="Harder C.B."/>
            <person name="Miyauchi S."/>
            <person name="Viragh M."/>
            <person name="Kuo A."/>
            <person name="Thoen E."/>
            <person name="Andreopoulos B."/>
            <person name="Lu D."/>
            <person name="Skrede I."/>
            <person name="Drula E."/>
            <person name="Henrissat B."/>
            <person name="Morin E."/>
            <person name="Kohler A."/>
            <person name="Barry K."/>
            <person name="LaButti K."/>
            <person name="Morin E."/>
            <person name="Salamov A."/>
            <person name="Lipzen A."/>
            <person name="Mereny Z."/>
            <person name="Hegedus B."/>
            <person name="Baldrian P."/>
            <person name="Stursova M."/>
            <person name="Weitz H."/>
            <person name="Taylor A."/>
            <person name="Grigoriev I.V."/>
            <person name="Nagy L.G."/>
            <person name="Martin F."/>
            <person name="Kauserud H."/>
        </authorList>
    </citation>
    <scope>NUCLEOTIDE SEQUENCE</scope>
    <source>
        <strain evidence="2">CBHHK182m</strain>
    </source>
</reference>
<evidence type="ECO:0000259" key="1">
    <source>
        <dbReference type="Pfam" id="PF20149"/>
    </source>
</evidence>
<evidence type="ECO:0000313" key="3">
    <source>
        <dbReference type="Proteomes" id="UP001215598"/>
    </source>
</evidence>
<dbReference type="Proteomes" id="UP001215598">
    <property type="component" value="Unassembled WGS sequence"/>
</dbReference>
<organism evidence="2 3">
    <name type="scientific">Mycena metata</name>
    <dbReference type="NCBI Taxonomy" id="1033252"/>
    <lineage>
        <taxon>Eukaryota</taxon>
        <taxon>Fungi</taxon>
        <taxon>Dikarya</taxon>
        <taxon>Basidiomycota</taxon>
        <taxon>Agaricomycotina</taxon>
        <taxon>Agaricomycetes</taxon>
        <taxon>Agaricomycetidae</taxon>
        <taxon>Agaricales</taxon>
        <taxon>Marasmiineae</taxon>
        <taxon>Mycenaceae</taxon>
        <taxon>Mycena</taxon>
    </lineage>
</organism>
<gene>
    <name evidence="2" type="ORF">B0H16DRAFT_1466150</name>
</gene>
<keyword evidence="3" id="KW-1185">Reference proteome</keyword>
<dbReference type="InterPro" id="IPR045341">
    <property type="entry name" value="DUF6532"/>
</dbReference>
<comment type="caution">
    <text evidence="2">The sequence shown here is derived from an EMBL/GenBank/DDBJ whole genome shotgun (WGS) entry which is preliminary data.</text>
</comment>
<accession>A0AAD7IA32</accession>
<feature type="domain" description="DUF6532" evidence="1">
    <location>
        <begin position="35"/>
        <end position="85"/>
    </location>
</feature>
<evidence type="ECO:0000313" key="2">
    <source>
        <dbReference type="EMBL" id="KAJ7737508.1"/>
    </source>
</evidence>